<evidence type="ECO:0000256" key="6">
    <source>
        <dbReference type="ARBA" id="ARBA00022989"/>
    </source>
</evidence>
<dbReference type="EMBL" id="JAUORK010000003">
    <property type="protein sequence ID" value="MDO6671030.1"/>
    <property type="molecule type" value="Genomic_DNA"/>
</dbReference>
<dbReference type="Proteomes" id="UP001170481">
    <property type="component" value="Unassembled WGS sequence"/>
</dbReference>
<keyword evidence="3" id="KW-0328">Glycosyltransferase</keyword>
<feature type="transmembrane region" description="Helical" evidence="8">
    <location>
        <begin position="317"/>
        <end position="334"/>
    </location>
</feature>
<comment type="caution">
    <text evidence="9">The sequence shown here is derived from an EMBL/GenBank/DDBJ whole genome shotgun (WGS) entry which is preliminary data.</text>
</comment>
<dbReference type="InterPro" id="IPR050297">
    <property type="entry name" value="LipidA_mod_glycosyltrf_83"/>
</dbReference>
<evidence type="ECO:0000256" key="8">
    <source>
        <dbReference type="SAM" id="Phobius"/>
    </source>
</evidence>
<feature type="transmembrane region" description="Helical" evidence="8">
    <location>
        <begin position="292"/>
        <end position="311"/>
    </location>
</feature>
<dbReference type="GO" id="GO:0010041">
    <property type="term" value="P:response to iron(III) ion"/>
    <property type="evidence" value="ECO:0007669"/>
    <property type="project" value="TreeGrafter"/>
</dbReference>
<feature type="transmembrane region" description="Helical" evidence="8">
    <location>
        <begin position="438"/>
        <end position="458"/>
    </location>
</feature>
<proteinExistence type="predicted"/>
<keyword evidence="4" id="KW-0808">Transferase</keyword>
<gene>
    <name evidence="9" type="ORF">Q4535_02750</name>
</gene>
<comment type="subcellular location">
    <subcellularLocation>
        <location evidence="1">Cell membrane</location>
        <topology evidence="1">Multi-pass membrane protein</topology>
    </subcellularLocation>
</comment>
<feature type="transmembrane region" description="Helical" evidence="8">
    <location>
        <begin position="110"/>
        <end position="139"/>
    </location>
</feature>
<feature type="transmembrane region" description="Helical" evidence="8">
    <location>
        <begin position="388"/>
        <end position="407"/>
    </location>
</feature>
<organism evidence="9 10">
    <name type="scientific">Cobetia amphilecti</name>
    <dbReference type="NCBI Taxonomy" id="1055104"/>
    <lineage>
        <taxon>Bacteria</taxon>
        <taxon>Pseudomonadati</taxon>
        <taxon>Pseudomonadota</taxon>
        <taxon>Gammaproteobacteria</taxon>
        <taxon>Oceanospirillales</taxon>
        <taxon>Halomonadaceae</taxon>
        <taxon>Cobetia</taxon>
    </lineage>
</organism>
<keyword evidence="5 8" id="KW-0812">Transmembrane</keyword>
<evidence type="ECO:0000256" key="5">
    <source>
        <dbReference type="ARBA" id="ARBA00022692"/>
    </source>
</evidence>
<evidence type="ECO:0000256" key="3">
    <source>
        <dbReference type="ARBA" id="ARBA00022676"/>
    </source>
</evidence>
<reference evidence="9" key="1">
    <citation type="submission" date="2023-07" db="EMBL/GenBank/DDBJ databases">
        <title>Genome content predicts the carbon catabolic preferences of heterotrophic bacteria.</title>
        <authorList>
            <person name="Gralka M."/>
        </authorList>
    </citation>
    <scope>NUCLEOTIDE SEQUENCE</scope>
    <source>
        <strain evidence="9">C2R13</strain>
    </source>
</reference>
<evidence type="ECO:0008006" key="11">
    <source>
        <dbReference type="Google" id="ProtNLM"/>
    </source>
</evidence>
<feature type="transmembrane region" description="Helical" evidence="8">
    <location>
        <begin position="254"/>
        <end position="271"/>
    </location>
</feature>
<dbReference type="PANTHER" id="PTHR33908:SF3">
    <property type="entry name" value="UNDECAPRENYL PHOSPHATE-ALPHA-4-AMINO-4-DEOXY-L-ARABINOSE ARABINOSYL TRANSFERASE"/>
    <property type="match status" value="1"/>
</dbReference>
<dbReference type="GO" id="GO:0005886">
    <property type="term" value="C:plasma membrane"/>
    <property type="evidence" value="ECO:0007669"/>
    <property type="project" value="UniProtKB-SubCell"/>
</dbReference>
<evidence type="ECO:0000313" key="10">
    <source>
        <dbReference type="Proteomes" id="UP001170481"/>
    </source>
</evidence>
<dbReference type="AlphaFoldDB" id="A0AAP4WUH7"/>
<dbReference type="GO" id="GO:0009103">
    <property type="term" value="P:lipopolysaccharide biosynthetic process"/>
    <property type="evidence" value="ECO:0007669"/>
    <property type="project" value="UniProtKB-ARBA"/>
</dbReference>
<keyword evidence="7 8" id="KW-0472">Membrane</keyword>
<feature type="transmembrane region" description="Helical" evidence="8">
    <location>
        <begin position="159"/>
        <end position="182"/>
    </location>
</feature>
<keyword evidence="6 8" id="KW-1133">Transmembrane helix</keyword>
<keyword evidence="2" id="KW-1003">Cell membrane</keyword>
<sequence>MSAALARPYLPIDETRYVSVAWEMWHAGSGFVSTMNGAAYADKPVLLFWLVHAGWVVFGVNDVWPRLVMPLVSLLGIWQIGRVARTLWPATGLADAERQRHELWVRMVRWILAGCLMWVLYSQALMFDVLLTTCLLGALRPWCTPQGGQPFSLSIVLESGVWLGLALLAKGPVALLWFLLVVGSRPWWTQAQAREVWVCEWRGWVLSLLLSIAVLCIWLLPAVITGPPDYVEDLLWGQTANRVVSAQDHARPPWWYLPWLAVLIFPLSLRPRLLIEGFLASVARRPTSEQPLLKLGRFWALGGLLVFSLISGKQVHYLMPLLVPVSLLLAWAALRQPPARTSLKLLAMISGGLGLTSLALAVIVMPAGWLTDASFLPTNAALVASGNASLACLMAGASLLALMVWLWPSVDEARRSITAQTPAAESLGNSALNAQRRLALGSVLLVTCLLALTLRPLWPRLDQAALAQWVQHHQQEGQEVAVVGWDYQATWQFLGRLTQPLKQLKRDSSQLNSWQTAHSDGWLIIEADKCLRLPGTRGPLAGMRDWCQAAVDDGANATSVFHQGRHRLLAVPAAALGGPSSAPTALVMTAQEKR</sequence>
<feature type="transmembrane region" description="Helical" evidence="8">
    <location>
        <begin position="203"/>
        <end position="224"/>
    </location>
</feature>
<dbReference type="PANTHER" id="PTHR33908">
    <property type="entry name" value="MANNOSYLTRANSFERASE YKCB-RELATED"/>
    <property type="match status" value="1"/>
</dbReference>
<accession>A0AAP4WUH7</accession>
<evidence type="ECO:0000256" key="2">
    <source>
        <dbReference type="ARBA" id="ARBA00022475"/>
    </source>
</evidence>
<dbReference type="RefSeq" id="WP_303592863.1">
    <property type="nucleotide sequence ID" value="NZ_JAUORK010000003.1"/>
</dbReference>
<evidence type="ECO:0000313" key="9">
    <source>
        <dbReference type="EMBL" id="MDO6671030.1"/>
    </source>
</evidence>
<dbReference type="GO" id="GO:0016763">
    <property type="term" value="F:pentosyltransferase activity"/>
    <property type="evidence" value="ECO:0007669"/>
    <property type="project" value="TreeGrafter"/>
</dbReference>
<feature type="transmembrane region" description="Helical" evidence="8">
    <location>
        <begin position="346"/>
        <end position="368"/>
    </location>
</feature>
<evidence type="ECO:0000256" key="4">
    <source>
        <dbReference type="ARBA" id="ARBA00022679"/>
    </source>
</evidence>
<name>A0AAP4WUH7_9GAMM</name>
<evidence type="ECO:0000256" key="7">
    <source>
        <dbReference type="ARBA" id="ARBA00023136"/>
    </source>
</evidence>
<evidence type="ECO:0000256" key="1">
    <source>
        <dbReference type="ARBA" id="ARBA00004651"/>
    </source>
</evidence>
<protein>
    <recommendedName>
        <fullName evidence="11">Glycosyltransferase RgtA/B/C/D-like domain-containing protein</fullName>
    </recommendedName>
</protein>